<dbReference type="InterPro" id="IPR036390">
    <property type="entry name" value="WH_DNA-bd_sf"/>
</dbReference>
<dbReference type="EMBL" id="CP119108">
    <property type="protein sequence ID" value="WEG08438.1"/>
    <property type="molecule type" value="Genomic_DNA"/>
</dbReference>
<reference evidence="5 6" key="1">
    <citation type="submission" date="2023-03" db="EMBL/GenBank/DDBJ databases">
        <title>Genome sequence of Microbacterium sp. KACC 23027.</title>
        <authorList>
            <person name="Kim S."/>
            <person name="Heo J."/>
            <person name="Kwon S.-W."/>
        </authorList>
    </citation>
    <scope>NUCLEOTIDE SEQUENCE [LARGE SCALE GENOMIC DNA]</scope>
    <source>
        <strain evidence="5 6">KACC 23027</strain>
    </source>
</reference>
<sequence>MGETTQTTRSPLWATTVGSDPAFLLARANALSLADATASLSPLGLKVRSYSVLALAAADARPTQRELSEFLRLDPSQIVSVLDDLERRGWVRREPDPRDRRVNVVVATDAGREACARARSAVEDAQRAHFAVLDAEEAEMFTALLRRLAGAGE</sequence>
<evidence type="ECO:0000256" key="1">
    <source>
        <dbReference type="ARBA" id="ARBA00023015"/>
    </source>
</evidence>
<dbReference type="InterPro" id="IPR036388">
    <property type="entry name" value="WH-like_DNA-bd_sf"/>
</dbReference>
<organism evidence="5 6">
    <name type="scientific">Microbacterium horticulturae</name>
    <dbReference type="NCBI Taxonomy" id="3028316"/>
    <lineage>
        <taxon>Bacteria</taxon>
        <taxon>Bacillati</taxon>
        <taxon>Actinomycetota</taxon>
        <taxon>Actinomycetes</taxon>
        <taxon>Micrococcales</taxon>
        <taxon>Microbacteriaceae</taxon>
        <taxon>Microbacterium</taxon>
    </lineage>
</organism>
<dbReference type="Gene3D" id="1.10.10.10">
    <property type="entry name" value="Winged helix-like DNA-binding domain superfamily/Winged helix DNA-binding domain"/>
    <property type="match status" value="1"/>
</dbReference>
<evidence type="ECO:0000313" key="5">
    <source>
        <dbReference type="EMBL" id="WEG08438.1"/>
    </source>
</evidence>
<evidence type="ECO:0000313" key="6">
    <source>
        <dbReference type="Proteomes" id="UP001214553"/>
    </source>
</evidence>
<dbReference type="PANTHER" id="PTHR33164">
    <property type="entry name" value="TRANSCRIPTIONAL REGULATOR, MARR FAMILY"/>
    <property type="match status" value="1"/>
</dbReference>
<evidence type="ECO:0000259" key="4">
    <source>
        <dbReference type="PROSITE" id="PS50995"/>
    </source>
</evidence>
<name>A0ABY8BW73_9MICO</name>
<dbReference type="SMART" id="SM00347">
    <property type="entry name" value="HTH_MARR"/>
    <property type="match status" value="1"/>
</dbReference>
<evidence type="ECO:0000256" key="2">
    <source>
        <dbReference type="ARBA" id="ARBA00023125"/>
    </source>
</evidence>
<dbReference type="Proteomes" id="UP001214553">
    <property type="component" value="Chromosome"/>
</dbReference>
<dbReference type="PRINTS" id="PR00598">
    <property type="entry name" value="HTHMARR"/>
</dbReference>
<feature type="domain" description="HTH marR-type" evidence="4">
    <location>
        <begin position="1"/>
        <end position="150"/>
    </location>
</feature>
<dbReference type="PANTHER" id="PTHR33164:SF99">
    <property type="entry name" value="MARR FAMILY REGULATORY PROTEIN"/>
    <property type="match status" value="1"/>
</dbReference>
<keyword evidence="3" id="KW-0804">Transcription</keyword>
<dbReference type="InterPro" id="IPR039422">
    <property type="entry name" value="MarR/SlyA-like"/>
</dbReference>
<dbReference type="SUPFAM" id="SSF46785">
    <property type="entry name" value="Winged helix' DNA-binding domain"/>
    <property type="match status" value="1"/>
</dbReference>
<protein>
    <submittedName>
        <fullName evidence="5">MarR family winged helix-turn-helix transcriptional regulator</fullName>
    </submittedName>
</protein>
<dbReference type="InterPro" id="IPR023187">
    <property type="entry name" value="Tscrpt_reg_MarR-type_CS"/>
</dbReference>
<accession>A0ABY8BW73</accession>
<evidence type="ECO:0000256" key="3">
    <source>
        <dbReference type="ARBA" id="ARBA00023163"/>
    </source>
</evidence>
<gene>
    <name evidence="5" type="ORF">PU630_14500</name>
</gene>
<dbReference type="Pfam" id="PF12802">
    <property type="entry name" value="MarR_2"/>
    <property type="match status" value="1"/>
</dbReference>
<proteinExistence type="predicted"/>
<keyword evidence="2" id="KW-0238">DNA-binding</keyword>
<dbReference type="PROSITE" id="PS01117">
    <property type="entry name" value="HTH_MARR_1"/>
    <property type="match status" value="1"/>
</dbReference>
<dbReference type="PROSITE" id="PS50995">
    <property type="entry name" value="HTH_MARR_2"/>
    <property type="match status" value="1"/>
</dbReference>
<keyword evidence="6" id="KW-1185">Reference proteome</keyword>
<keyword evidence="1" id="KW-0805">Transcription regulation</keyword>
<dbReference type="InterPro" id="IPR000835">
    <property type="entry name" value="HTH_MarR-typ"/>
</dbReference>
<dbReference type="RefSeq" id="WP_275277766.1">
    <property type="nucleotide sequence ID" value="NZ_CP119108.1"/>
</dbReference>